<keyword evidence="6 7" id="KW-0342">GTP-binding</keyword>
<evidence type="ECO:0000256" key="5">
    <source>
        <dbReference type="ARBA" id="ARBA00022958"/>
    </source>
</evidence>
<dbReference type="InterPro" id="IPR027417">
    <property type="entry name" value="P-loop_NTPase"/>
</dbReference>
<comment type="caution">
    <text evidence="10">The sequence shown here is derived from an EMBL/GenBank/DDBJ whole genome shotgun (WGS) entry which is preliminary data.</text>
</comment>
<dbReference type="PROSITE" id="PS51709">
    <property type="entry name" value="G_TRME"/>
    <property type="match status" value="1"/>
</dbReference>
<dbReference type="Gene3D" id="3.40.50.300">
    <property type="entry name" value="P-loop containing nucleotide triphosphate hydrolases"/>
    <property type="match status" value="1"/>
</dbReference>
<dbReference type="Pfam" id="PF10396">
    <property type="entry name" value="TrmE_N"/>
    <property type="match status" value="1"/>
</dbReference>
<keyword evidence="7" id="KW-0460">Magnesium</keyword>
<feature type="binding site" evidence="7">
    <location>
        <position position="244"/>
    </location>
    <ligand>
        <name>K(+)</name>
        <dbReference type="ChEBI" id="CHEBI:29103"/>
    </ligand>
</feature>
<dbReference type="EMBL" id="BPEY01000036">
    <property type="protein sequence ID" value="GIU46365.1"/>
    <property type="molecule type" value="Genomic_DNA"/>
</dbReference>
<evidence type="ECO:0000256" key="6">
    <source>
        <dbReference type="ARBA" id="ARBA00023134"/>
    </source>
</evidence>
<feature type="domain" description="TrmE-type G" evidence="9">
    <location>
        <begin position="215"/>
        <end position="376"/>
    </location>
</feature>
<feature type="binding site" evidence="7">
    <location>
        <position position="225"/>
    </location>
    <ligand>
        <name>K(+)</name>
        <dbReference type="ChEBI" id="CHEBI:29103"/>
    </ligand>
</feature>
<feature type="binding site" evidence="7">
    <location>
        <position position="119"/>
    </location>
    <ligand>
        <name>(6S)-5-formyl-5,6,7,8-tetrahydrofolate</name>
        <dbReference type="ChEBI" id="CHEBI:57457"/>
    </ligand>
</feature>
<dbReference type="InterPro" id="IPR025867">
    <property type="entry name" value="MnmE_helical"/>
</dbReference>
<dbReference type="InterPro" id="IPR027368">
    <property type="entry name" value="MnmE_dom2"/>
</dbReference>
<feature type="binding site" evidence="7">
    <location>
        <position position="229"/>
    </location>
    <ligand>
        <name>Mg(2+)</name>
        <dbReference type="ChEBI" id="CHEBI:18420"/>
    </ligand>
</feature>
<dbReference type="EC" id="3.6.-.-" evidence="7"/>
<evidence type="ECO:0000256" key="7">
    <source>
        <dbReference type="HAMAP-Rule" id="MF_00379"/>
    </source>
</evidence>
<feature type="binding site" evidence="7">
    <location>
        <position position="22"/>
    </location>
    <ligand>
        <name>(6S)-5-formyl-5,6,7,8-tetrahydrofolate</name>
        <dbReference type="ChEBI" id="CHEBI:57457"/>
    </ligand>
</feature>
<name>A0ABQ4PFN4_9GAMM</name>
<dbReference type="PANTHER" id="PTHR42714">
    <property type="entry name" value="TRNA MODIFICATION GTPASE GTPBP3"/>
    <property type="match status" value="1"/>
</dbReference>
<feature type="binding site" evidence="7">
    <location>
        <position position="249"/>
    </location>
    <ligand>
        <name>K(+)</name>
        <dbReference type="ChEBI" id="CHEBI:29103"/>
    </ligand>
</feature>
<reference evidence="10" key="1">
    <citation type="submission" date="2021-05" db="EMBL/GenBank/DDBJ databases">
        <title>Molecular characterization for Shewanella algae harboring chromosomal blaOXA-55-like strains isolated from clinical and environment sample.</title>
        <authorList>
            <person name="Ohama Y."/>
            <person name="Aoki K."/>
            <person name="Harada S."/>
            <person name="Moriya K."/>
            <person name="Ishii Y."/>
            <person name="Tateda K."/>
        </authorList>
    </citation>
    <scope>NUCLEOTIDE SEQUENCE</scope>
    <source>
        <strain evidence="10">JCM 11563</strain>
    </source>
</reference>
<comment type="similarity">
    <text evidence="1 7 8">Belongs to the TRAFAC class TrmE-Era-EngA-EngB-Septin-like GTPase superfamily. TrmE GTPase family.</text>
</comment>
<feature type="binding site" evidence="7">
    <location>
        <begin position="334"/>
        <end position="337"/>
    </location>
    <ligand>
        <name>GTP</name>
        <dbReference type="ChEBI" id="CHEBI:37565"/>
    </ligand>
</feature>
<protein>
    <recommendedName>
        <fullName evidence="7">tRNA modification GTPase MnmE</fullName>
        <ecNumber evidence="7">3.6.-.-</ecNumber>
    </recommendedName>
</protein>
<dbReference type="InterPro" id="IPR027266">
    <property type="entry name" value="TrmE/GcvT-like"/>
</dbReference>
<keyword evidence="7" id="KW-0963">Cytoplasm</keyword>
<sequence length="453" mass="49020">MTTDTIVAQATAPGRGGVGIIRVSGDLASNVAMAVLGHIPKTRYADYCDFKDHDGEVIDQGIALFFKGPNSFTGEDVLELQGHGGQIVLDMLIKRVMEVDGLRIAKPGEFSEQAFMNDKLDLTQAEAIADLIDATSEQAAKSALNSLQGEFSTQVHDLVEKVTNLRLYVEAAIDFPDEEVDFLSDGKIAASLNGIIGQLDGVQASAKQGSIIREGMKVVIAGRPNAGKSSLLNALAGKESAIVTEIAGTTRDVLREHIHLDGMPLHIIDTAGLRDTTDTVEKIGIERAWDEIKTADRVLFMVDGTTTSDVDPRAIWPDFIDRLPSNLGVTVVRNKADLTGEDLAVTEEIGHNIYRISAKTGLGVEDLKQHLKSLMGYQSNLEGGFIARRRHLEALDLASSHLMLGKEQLEVYQAGELLAEELRMCQMALSEITGKFTSDDLLGKIFSSFCIGK</sequence>
<gene>
    <name evidence="7 10" type="primary">mnmE</name>
    <name evidence="7" type="synonym">trmE</name>
    <name evidence="10" type="ORF">TUM4438_21980</name>
</gene>
<evidence type="ECO:0000313" key="10">
    <source>
        <dbReference type="EMBL" id="GIU46365.1"/>
    </source>
</evidence>
<dbReference type="Pfam" id="PF12631">
    <property type="entry name" value="MnmE_helical"/>
    <property type="match status" value="1"/>
</dbReference>
<keyword evidence="2 7" id="KW-0819">tRNA processing</keyword>
<feature type="binding site" evidence="7">
    <location>
        <position position="79"/>
    </location>
    <ligand>
        <name>(6S)-5-formyl-5,6,7,8-tetrahydrofolate</name>
        <dbReference type="ChEBI" id="CHEBI:57457"/>
    </ligand>
</feature>
<comment type="cofactor">
    <cofactor evidence="7">
        <name>K(+)</name>
        <dbReference type="ChEBI" id="CHEBI:29103"/>
    </cofactor>
    <text evidence="7">Binds 1 potassium ion per subunit.</text>
</comment>
<feature type="binding site" evidence="7">
    <location>
        <position position="453"/>
    </location>
    <ligand>
        <name>(6S)-5-formyl-5,6,7,8-tetrahydrofolate</name>
        <dbReference type="ChEBI" id="CHEBI:57457"/>
    </ligand>
</feature>
<feature type="binding site" evidence="7">
    <location>
        <position position="250"/>
    </location>
    <ligand>
        <name>Mg(2+)</name>
        <dbReference type="ChEBI" id="CHEBI:18420"/>
    </ligand>
</feature>
<dbReference type="Proteomes" id="UP000887104">
    <property type="component" value="Unassembled WGS sequence"/>
</dbReference>
<keyword evidence="11" id="KW-1185">Reference proteome</keyword>
<dbReference type="Pfam" id="PF01926">
    <property type="entry name" value="MMR_HSR1"/>
    <property type="match status" value="1"/>
</dbReference>
<comment type="subunit">
    <text evidence="7">Homodimer. Heterotetramer of two MnmE and two MnmG subunits.</text>
</comment>
<dbReference type="InterPro" id="IPR006073">
    <property type="entry name" value="GTP-bd"/>
</dbReference>
<feature type="binding site" evidence="7">
    <location>
        <begin position="244"/>
        <end position="250"/>
    </location>
    <ligand>
        <name>GTP</name>
        <dbReference type="ChEBI" id="CHEBI:37565"/>
    </ligand>
</feature>
<organism evidence="10 11">
    <name type="scientific">Shewanella sairae</name>
    <dbReference type="NCBI Taxonomy" id="190310"/>
    <lineage>
        <taxon>Bacteria</taxon>
        <taxon>Pseudomonadati</taxon>
        <taxon>Pseudomonadota</taxon>
        <taxon>Gammaproteobacteria</taxon>
        <taxon>Alteromonadales</taxon>
        <taxon>Shewanellaceae</taxon>
        <taxon>Shewanella</taxon>
    </lineage>
</organism>
<dbReference type="NCBIfam" id="NF003661">
    <property type="entry name" value="PRK05291.1-3"/>
    <property type="match status" value="1"/>
</dbReference>
<accession>A0ABQ4PFN4</accession>
<dbReference type="HAMAP" id="MF_00379">
    <property type="entry name" value="GTPase_MnmE"/>
    <property type="match status" value="1"/>
</dbReference>
<dbReference type="CDD" id="cd14858">
    <property type="entry name" value="TrmE_N"/>
    <property type="match status" value="1"/>
</dbReference>
<dbReference type="SUPFAM" id="SSF52540">
    <property type="entry name" value="P-loop containing nucleoside triphosphate hydrolases"/>
    <property type="match status" value="1"/>
</dbReference>
<evidence type="ECO:0000259" key="9">
    <source>
        <dbReference type="PROSITE" id="PS51709"/>
    </source>
</evidence>
<dbReference type="InterPro" id="IPR018948">
    <property type="entry name" value="GTP-bd_TrmE_N"/>
</dbReference>
<dbReference type="RefSeq" id="WP_220781238.1">
    <property type="nucleotide sequence ID" value="NZ_BPEY01000036.1"/>
</dbReference>
<feature type="binding site" evidence="7">
    <location>
        <begin position="225"/>
        <end position="230"/>
    </location>
    <ligand>
        <name>GTP</name>
        <dbReference type="ChEBI" id="CHEBI:37565"/>
    </ligand>
</feature>
<dbReference type="InterPro" id="IPR004520">
    <property type="entry name" value="GTPase_MnmE"/>
</dbReference>
<dbReference type="InterPro" id="IPR031168">
    <property type="entry name" value="G_TrmE"/>
</dbReference>
<dbReference type="NCBIfam" id="TIGR00231">
    <property type="entry name" value="small_GTP"/>
    <property type="match status" value="1"/>
</dbReference>
<dbReference type="InterPro" id="IPR005225">
    <property type="entry name" value="Small_GTP-bd"/>
</dbReference>
<evidence type="ECO:0000313" key="11">
    <source>
        <dbReference type="Proteomes" id="UP000887104"/>
    </source>
</evidence>
<keyword evidence="7" id="KW-0479">Metal-binding</keyword>
<evidence type="ECO:0000256" key="4">
    <source>
        <dbReference type="ARBA" id="ARBA00022801"/>
    </source>
</evidence>
<dbReference type="PANTHER" id="PTHR42714:SF2">
    <property type="entry name" value="TRNA MODIFICATION GTPASE GTPBP3, MITOCHONDRIAL"/>
    <property type="match status" value="1"/>
</dbReference>
<dbReference type="Gene3D" id="3.30.1360.120">
    <property type="entry name" value="Probable tRNA modification gtpase trme, domain 1"/>
    <property type="match status" value="1"/>
</dbReference>
<evidence type="ECO:0000256" key="1">
    <source>
        <dbReference type="ARBA" id="ARBA00011043"/>
    </source>
</evidence>
<comment type="caution">
    <text evidence="7">Lacks conserved residue(s) required for the propagation of feature annotation.</text>
</comment>
<comment type="function">
    <text evidence="7">Exhibits a very high intrinsic GTPase hydrolysis rate. Involved in the addition of a carboxymethylaminomethyl (cmnm) group at the wobble position (U34) of certain tRNAs, forming tRNA-cmnm(5)s(2)U34.</text>
</comment>
<comment type="subcellular location">
    <subcellularLocation>
        <location evidence="7">Cytoplasm</location>
    </subcellularLocation>
</comment>
<keyword evidence="4 7" id="KW-0378">Hydrolase</keyword>
<evidence type="ECO:0000256" key="3">
    <source>
        <dbReference type="ARBA" id="ARBA00022741"/>
    </source>
</evidence>
<proteinExistence type="inferred from homology"/>
<dbReference type="CDD" id="cd04164">
    <property type="entry name" value="trmE"/>
    <property type="match status" value="1"/>
</dbReference>
<feature type="binding site" evidence="7">
    <location>
        <begin position="269"/>
        <end position="272"/>
    </location>
    <ligand>
        <name>GTP</name>
        <dbReference type="ChEBI" id="CHEBI:37565"/>
    </ligand>
</feature>
<evidence type="ECO:0000256" key="8">
    <source>
        <dbReference type="RuleBase" id="RU003313"/>
    </source>
</evidence>
<dbReference type="NCBIfam" id="TIGR00450">
    <property type="entry name" value="mnmE_trmE_thdF"/>
    <property type="match status" value="1"/>
</dbReference>
<feature type="binding site" evidence="7">
    <location>
        <position position="246"/>
    </location>
    <ligand>
        <name>K(+)</name>
        <dbReference type="ChEBI" id="CHEBI:29103"/>
    </ligand>
</feature>
<keyword evidence="5 7" id="KW-0630">Potassium</keyword>
<keyword evidence="3 7" id="KW-0547">Nucleotide-binding</keyword>
<dbReference type="Gene3D" id="1.20.120.430">
    <property type="entry name" value="tRNA modification GTPase MnmE domain 2"/>
    <property type="match status" value="1"/>
</dbReference>
<dbReference type="SUPFAM" id="SSF116878">
    <property type="entry name" value="TrmE connector domain"/>
    <property type="match status" value="1"/>
</dbReference>
<evidence type="ECO:0000256" key="2">
    <source>
        <dbReference type="ARBA" id="ARBA00022694"/>
    </source>
</evidence>